<feature type="region of interest" description="Disordered" evidence="1">
    <location>
        <begin position="1"/>
        <end position="25"/>
    </location>
</feature>
<feature type="compositionally biased region" description="Low complexity" evidence="1">
    <location>
        <begin position="274"/>
        <end position="298"/>
    </location>
</feature>
<sequence>MVSVRSTHPGEFSGAIAAVTGPSPSTALQASTEAEWTRDMNSTVAPPLVNCVHPRRAPAHSSVSLLHIPRNLGSPTGLSDSCSSNDSTRPLTLQGLDKVARPNLHAVAREGSGESSNAEQWFEQSNNAVREYADHNSPFFMRHNSSSETSPNGNQAFGGVTGSRPNLMRLGTDGSSTSDFRGVIDDLTIENKKLKRKLKRYESLHDSNLKDEKLFEVRIHGLPADKKRELEETLRKFAVSIGQKPSNEFPSDGYQTLLPKLRAHKTANSQANDSAYASMSMSASGQGGSSASSSKSQAFHPSAASRRQNIQSYLHHIPEGLLPLHNPVNMTERAKKKLVVQRLEQLFAGRGAGESGHQQPIQQQEVSQLAAHADRSELEAQGQRARKEGIREAHIVAHDSNDSKHDSDEAVVGHKVSGHISPVQPDSATRSPSQSLVEQRPTRPLDLDPQRAQYPSENIAYFRHLGFSPSNTESGKPLEEGHGWIYLNLLMNMAQLHTINVTVDFVQTALAEHSDRFEISPDGRKVRWNGSRSTSQVSKDNDFAGARSPHKRRKLSHAHTQRQPHTGGKADRAVGPHTVLDQRRYAYTPMFSHRGTAGDSSDSSSDEDEDTASSVPAPLAAGDASGMTGSGVRATRNLRKKDDGPIIFYNNTRFCTDLSAEHNSGKIQNPPPYAKFAARPLGAPQATAAVNVEARGPLDVAVKLPDATNLDEGEGSSSALIFPDNSPAETQCEILPLCKAFDLPVSGIGGVWPADNFEISVQTRYVHAKQAAQPHGRKVHTDKALPPRLEHILRERQAQQSAVVAVREQIVGTRRRQLTPSKLPPALGFMPFDDGMQEDNESCVDDGLSMSPGSPGTFTRSPAPLPMNLPSAESDEDDEDDDDDSSAAESDSSLDFLADARKADPDSIRAQEREYNIFMAERLAEEIPTGSSAATAGGGSGFASPAKGVAHAEYERAKQAARDARITRSQLRRPASSGSLQFDGMDRGSGHGSDDAQTSDSES</sequence>
<comment type="caution">
    <text evidence="2">The sequence shown here is derived from an EMBL/GenBank/DDBJ whole genome shotgun (WGS) entry which is preliminary data.</text>
</comment>
<feature type="compositionally biased region" description="Polar residues" evidence="1">
    <location>
        <begin position="424"/>
        <end position="437"/>
    </location>
</feature>
<evidence type="ECO:0000256" key="1">
    <source>
        <dbReference type="SAM" id="MobiDB-lite"/>
    </source>
</evidence>
<gene>
    <name evidence="2" type="ORF">LTR97_002578</name>
</gene>
<dbReference type="GO" id="GO:0005737">
    <property type="term" value="C:cytoplasm"/>
    <property type="evidence" value="ECO:0007669"/>
    <property type="project" value="InterPro"/>
</dbReference>
<feature type="region of interest" description="Disordered" evidence="1">
    <location>
        <begin position="815"/>
        <end position="910"/>
    </location>
</feature>
<evidence type="ECO:0008006" key="4">
    <source>
        <dbReference type="Google" id="ProtNLM"/>
    </source>
</evidence>
<feature type="compositionally biased region" description="Acidic residues" evidence="1">
    <location>
        <begin position="835"/>
        <end position="844"/>
    </location>
</feature>
<feature type="compositionally biased region" description="Basic residues" evidence="1">
    <location>
        <begin position="548"/>
        <end position="562"/>
    </location>
</feature>
<dbReference type="Pfam" id="PF09421">
    <property type="entry name" value="FRQ"/>
    <property type="match status" value="1"/>
</dbReference>
<dbReference type="GO" id="GO:0007623">
    <property type="term" value="P:circadian rhythm"/>
    <property type="evidence" value="ECO:0007669"/>
    <property type="project" value="InterPro"/>
</dbReference>
<feature type="compositionally biased region" description="Basic and acidic residues" evidence="1">
    <location>
        <begin position="898"/>
        <end position="910"/>
    </location>
</feature>
<feature type="region of interest" description="Disordered" evidence="1">
    <location>
        <begin position="521"/>
        <end position="577"/>
    </location>
</feature>
<feature type="compositionally biased region" description="Basic and acidic residues" evidence="1">
    <location>
        <begin position="440"/>
        <end position="449"/>
    </location>
</feature>
<name>A0AAN8A5J2_9PEZI</name>
<reference evidence="2" key="1">
    <citation type="submission" date="2023-08" db="EMBL/GenBank/DDBJ databases">
        <title>Black Yeasts Isolated from many extreme environments.</title>
        <authorList>
            <person name="Coleine C."/>
            <person name="Stajich J.E."/>
            <person name="Selbmann L."/>
        </authorList>
    </citation>
    <scope>NUCLEOTIDE SEQUENCE</scope>
    <source>
        <strain evidence="2">CCFEE 5810</strain>
    </source>
</reference>
<feature type="compositionally biased region" description="Polar residues" evidence="1">
    <location>
        <begin position="356"/>
        <end position="367"/>
    </location>
</feature>
<feature type="region of interest" description="Disordered" evidence="1">
    <location>
        <begin position="929"/>
        <end position="1003"/>
    </location>
</feature>
<dbReference type="GO" id="GO:0005634">
    <property type="term" value="C:nucleus"/>
    <property type="evidence" value="ECO:0007669"/>
    <property type="project" value="InterPro"/>
</dbReference>
<protein>
    <recommendedName>
        <fullName evidence="4">Frequency clock protein</fullName>
    </recommendedName>
</protein>
<dbReference type="GO" id="GO:0006355">
    <property type="term" value="P:regulation of DNA-templated transcription"/>
    <property type="evidence" value="ECO:0007669"/>
    <property type="project" value="InterPro"/>
</dbReference>
<feature type="compositionally biased region" description="Basic and acidic residues" evidence="1">
    <location>
        <begin position="950"/>
        <end position="966"/>
    </location>
</feature>
<feature type="compositionally biased region" description="Low complexity" evidence="1">
    <location>
        <begin position="887"/>
        <end position="897"/>
    </location>
</feature>
<feature type="compositionally biased region" description="Acidic residues" evidence="1">
    <location>
        <begin position="873"/>
        <end position="886"/>
    </location>
</feature>
<feature type="region of interest" description="Disordered" evidence="1">
    <location>
        <begin position="591"/>
        <end position="637"/>
    </location>
</feature>
<feature type="compositionally biased region" description="Basic and acidic residues" evidence="1">
    <location>
        <begin position="984"/>
        <end position="994"/>
    </location>
</feature>
<dbReference type="InterPro" id="IPR018554">
    <property type="entry name" value="FRQ"/>
</dbReference>
<proteinExistence type="predicted"/>
<dbReference type="AlphaFoldDB" id="A0AAN8A5J2"/>
<dbReference type="EMBL" id="JAVRQU010000003">
    <property type="protein sequence ID" value="KAK5705460.1"/>
    <property type="molecule type" value="Genomic_DNA"/>
</dbReference>
<evidence type="ECO:0000313" key="3">
    <source>
        <dbReference type="Proteomes" id="UP001310594"/>
    </source>
</evidence>
<feature type="compositionally biased region" description="Polar residues" evidence="1">
    <location>
        <begin position="851"/>
        <end position="860"/>
    </location>
</feature>
<dbReference type="Proteomes" id="UP001310594">
    <property type="component" value="Unassembled WGS sequence"/>
</dbReference>
<feature type="region of interest" description="Disordered" evidence="1">
    <location>
        <begin position="272"/>
        <end position="306"/>
    </location>
</feature>
<organism evidence="2 3">
    <name type="scientific">Elasticomyces elasticus</name>
    <dbReference type="NCBI Taxonomy" id="574655"/>
    <lineage>
        <taxon>Eukaryota</taxon>
        <taxon>Fungi</taxon>
        <taxon>Dikarya</taxon>
        <taxon>Ascomycota</taxon>
        <taxon>Pezizomycotina</taxon>
        <taxon>Dothideomycetes</taxon>
        <taxon>Dothideomycetidae</taxon>
        <taxon>Mycosphaerellales</taxon>
        <taxon>Teratosphaeriaceae</taxon>
        <taxon>Elasticomyces</taxon>
    </lineage>
</organism>
<accession>A0AAN8A5J2</accession>
<feature type="compositionally biased region" description="Basic and acidic residues" evidence="1">
    <location>
        <begin position="568"/>
        <end position="577"/>
    </location>
</feature>
<feature type="region of interest" description="Disordered" evidence="1">
    <location>
        <begin position="351"/>
        <end position="450"/>
    </location>
</feature>
<evidence type="ECO:0000313" key="2">
    <source>
        <dbReference type="EMBL" id="KAK5705460.1"/>
    </source>
</evidence>
<feature type="compositionally biased region" description="Basic and acidic residues" evidence="1">
    <location>
        <begin position="385"/>
        <end position="412"/>
    </location>
</feature>